<gene>
    <name evidence="1" type="primary">PARPA_01079.1 scaffold 1359</name>
</gene>
<dbReference type="Proteomes" id="UP000054107">
    <property type="component" value="Unassembled WGS sequence"/>
</dbReference>
<dbReference type="AlphaFoldDB" id="A0A0B7MPF7"/>
<keyword evidence="2" id="KW-1185">Reference proteome</keyword>
<name>A0A0B7MPF7_9FUNG</name>
<dbReference type="OrthoDB" id="272266at2759"/>
<accession>A0A0B7MPF7</accession>
<evidence type="ECO:0000313" key="1">
    <source>
        <dbReference type="EMBL" id="CEP07771.1"/>
    </source>
</evidence>
<reference evidence="1 2" key="1">
    <citation type="submission" date="2014-09" db="EMBL/GenBank/DDBJ databases">
        <authorList>
            <person name="Ellenberger Sabrina"/>
        </authorList>
    </citation>
    <scope>NUCLEOTIDE SEQUENCE [LARGE SCALE GENOMIC DNA]</scope>
    <source>
        <strain evidence="1 2">CBS 412.66</strain>
    </source>
</reference>
<organism evidence="1 2">
    <name type="scientific">Parasitella parasitica</name>
    <dbReference type="NCBI Taxonomy" id="35722"/>
    <lineage>
        <taxon>Eukaryota</taxon>
        <taxon>Fungi</taxon>
        <taxon>Fungi incertae sedis</taxon>
        <taxon>Mucoromycota</taxon>
        <taxon>Mucoromycotina</taxon>
        <taxon>Mucoromycetes</taxon>
        <taxon>Mucorales</taxon>
        <taxon>Mucorineae</taxon>
        <taxon>Mucoraceae</taxon>
        <taxon>Parasitella</taxon>
    </lineage>
</organism>
<evidence type="ECO:0000313" key="2">
    <source>
        <dbReference type="Proteomes" id="UP000054107"/>
    </source>
</evidence>
<dbReference type="InterPro" id="IPR016181">
    <property type="entry name" value="Acyl_CoA_acyltransferase"/>
</dbReference>
<dbReference type="SUPFAM" id="SSF55729">
    <property type="entry name" value="Acyl-CoA N-acyltransferases (Nat)"/>
    <property type="match status" value="1"/>
</dbReference>
<dbReference type="EMBL" id="LN719426">
    <property type="protein sequence ID" value="CEP07771.1"/>
    <property type="molecule type" value="Genomic_DNA"/>
</dbReference>
<dbReference type="Gene3D" id="3.40.630.30">
    <property type="match status" value="1"/>
</dbReference>
<protein>
    <submittedName>
        <fullName evidence="1">Uncharacterized protein</fullName>
    </submittedName>
</protein>
<sequence length="329" mass="37759">MTIQLYRWSSEDQIDQLKEYLARNGPSTSTILGFLLQTGLYPSVDPIVPEIWTSHSDPLNTNDVVVWIVDRGKCSLRTLVSSKIHLDKAPMDHENVIKARAGEFNFDKPLFLHEKDEALYQLSLHVYESVLRHFFSRNYTLDDEIKLEEAGLLWTPVFRKLLDMELLSNCFIFVRQASLPLPPIQLPEGASMDRLHTKEDVMLTRNRNKILFDADYIQDGCHLSSGIRIDGQLAANAFTHRDMLVGALHVLPGYRRRGFAEMILSDICRQYIGFFKHHLPTDTALDHLYFTACVETYNNVSASFFTKSGWINFGLGTQWIVGHRKAQQL</sequence>
<proteinExistence type="predicted"/>